<dbReference type="Proteomes" id="UP000054538">
    <property type="component" value="Unassembled WGS sequence"/>
</dbReference>
<reference evidence="1 2" key="1">
    <citation type="submission" date="2014-04" db="EMBL/GenBank/DDBJ databases">
        <authorList>
            <consortium name="DOE Joint Genome Institute"/>
            <person name="Kuo A."/>
            <person name="Kohler A."/>
            <person name="Jargeat P."/>
            <person name="Nagy L.G."/>
            <person name="Floudas D."/>
            <person name="Copeland A."/>
            <person name="Barry K.W."/>
            <person name="Cichocki N."/>
            <person name="Veneault-Fourrey C."/>
            <person name="LaButti K."/>
            <person name="Lindquist E.A."/>
            <person name="Lipzen A."/>
            <person name="Lundell T."/>
            <person name="Morin E."/>
            <person name="Murat C."/>
            <person name="Sun H."/>
            <person name="Tunlid A."/>
            <person name="Henrissat B."/>
            <person name="Grigoriev I.V."/>
            <person name="Hibbett D.S."/>
            <person name="Martin F."/>
            <person name="Nordberg H.P."/>
            <person name="Cantor M.N."/>
            <person name="Hua S.X."/>
        </authorList>
    </citation>
    <scope>NUCLEOTIDE SEQUENCE [LARGE SCALE GENOMIC DNA]</scope>
    <source>
        <strain evidence="1 2">Ve08.2h10</strain>
    </source>
</reference>
<dbReference type="HOGENOM" id="CLU_131643_2_0_1"/>
<feature type="non-terminal residue" evidence="1">
    <location>
        <position position="1"/>
    </location>
</feature>
<organism evidence="1 2">
    <name type="scientific">Paxillus rubicundulus Ve08.2h10</name>
    <dbReference type="NCBI Taxonomy" id="930991"/>
    <lineage>
        <taxon>Eukaryota</taxon>
        <taxon>Fungi</taxon>
        <taxon>Dikarya</taxon>
        <taxon>Basidiomycota</taxon>
        <taxon>Agaricomycotina</taxon>
        <taxon>Agaricomycetes</taxon>
        <taxon>Agaricomycetidae</taxon>
        <taxon>Boletales</taxon>
        <taxon>Paxilineae</taxon>
        <taxon>Paxillaceae</taxon>
        <taxon>Paxillus</taxon>
    </lineage>
</organism>
<reference evidence="2" key="2">
    <citation type="submission" date="2015-01" db="EMBL/GenBank/DDBJ databases">
        <title>Evolutionary Origins and Diversification of the Mycorrhizal Mutualists.</title>
        <authorList>
            <consortium name="DOE Joint Genome Institute"/>
            <consortium name="Mycorrhizal Genomics Consortium"/>
            <person name="Kohler A."/>
            <person name="Kuo A."/>
            <person name="Nagy L.G."/>
            <person name="Floudas D."/>
            <person name="Copeland A."/>
            <person name="Barry K.W."/>
            <person name="Cichocki N."/>
            <person name="Veneault-Fourrey C."/>
            <person name="LaButti K."/>
            <person name="Lindquist E.A."/>
            <person name="Lipzen A."/>
            <person name="Lundell T."/>
            <person name="Morin E."/>
            <person name="Murat C."/>
            <person name="Riley R."/>
            <person name="Ohm R."/>
            <person name="Sun H."/>
            <person name="Tunlid A."/>
            <person name="Henrissat B."/>
            <person name="Grigoriev I.V."/>
            <person name="Hibbett D.S."/>
            <person name="Martin F."/>
        </authorList>
    </citation>
    <scope>NUCLEOTIDE SEQUENCE [LARGE SCALE GENOMIC DNA]</scope>
    <source>
        <strain evidence="2">Ve08.2h10</strain>
    </source>
</reference>
<accession>A0A0D0D7Z4</accession>
<dbReference type="EMBL" id="KN826174">
    <property type="protein sequence ID" value="KIK79826.1"/>
    <property type="molecule type" value="Genomic_DNA"/>
</dbReference>
<dbReference type="OrthoDB" id="2158839at2759"/>
<evidence type="ECO:0000313" key="2">
    <source>
        <dbReference type="Proteomes" id="UP000054538"/>
    </source>
</evidence>
<keyword evidence="2" id="KW-1185">Reference proteome</keyword>
<gene>
    <name evidence="1" type="ORF">PAXRUDRAFT_160221</name>
</gene>
<name>A0A0D0D7Z4_9AGAM</name>
<proteinExistence type="predicted"/>
<protein>
    <submittedName>
        <fullName evidence="1">Uncharacterized protein</fullName>
    </submittedName>
</protein>
<sequence length="116" mass="13015">SFRNETQTNTFAGPPPSLPIILPICAVCLGWHRHSMPVIQCPVKRTWDDKYNTHCERFNKAICTRKGGITLCSLWQHEYGCHKRHDHMHHCSGCGAIMNGASRCPCAQNTTPANTI</sequence>
<dbReference type="AlphaFoldDB" id="A0A0D0D7Z4"/>
<dbReference type="InParanoid" id="A0A0D0D7Z4"/>
<evidence type="ECO:0000313" key="1">
    <source>
        <dbReference type="EMBL" id="KIK79826.1"/>
    </source>
</evidence>